<accession>A0A4R4KQ91</accession>
<comment type="caution">
    <text evidence="2">The sequence shown here is derived from an EMBL/GenBank/DDBJ whole genome shotgun (WGS) entry which is preliminary data.</text>
</comment>
<dbReference type="InterPro" id="IPR017259">
    <property type="entry name" value="UCP037672"/>
</dbReference>
<feature type="transmembrane region" description="Helical" evidence="1">
    <location>
        <begin position="77"/>
        <end position="97"/>
    </location>
</feature>
<evidence type="ECO:0000313" key="3">
    <source>
        <dbReference type="Proteomes" id="UP000295706"/>
    </source>
</evidence>
<dbReference type="Proteomes" id="UP000295706">
    <property type="component" value="Unassembled WGS sequence"/>
</dbReference>
<keyword evidence="1" id="KW-1133">Transmembrane helix</keyword>
<sequence length="105" mass="11769">MEIILILGCVAILVAGLGIYIWKKEATNLLSNFPKDPSKIRDRKGLARWAGQFLLVLSILLFLEGVAIYTYDNTPYEWLPIAVFIPLTSLLTIGFLVGGQRFIQD</sequence>
<feature type="transmembrane region" description="Helical" evidence="1">
    <location>
        <begin position="5"/>
        <end position="22"/>
    </location>
</feature>
<keyword evidence="1" id="KW-0812">Transmembrane</keyword>
<gene>
    <name evidence="2" type="ORF">EZE20_01970</name>
</gene>
<feature type="transmembrane region" description="Helical" evidence="1">
    <location>
        <begin position="49"/>
        <end position="71"/>
    </location>
</feature>
<keyword evidence="3" id="KW-1185">Reference proteome</keyword>
<protein>
    <submittedName>
        <fullName evidence="2">DUF3784 domain-containing protein</fullName>
    </submittedName>
</protein>
<dbReference type="AlphaFoldDB" id="A0A4R4KQ91"/>
<reference evidence="2 3" key="1">
    <citation type="submission" date="2019-02" db="EMBL/GenBank/DDBJ databases">
        <title>Arundinibacter roseus gen. nov., sp. nov., a new member of the family Cytophagaceae.</title>
        <authorList>
            <person name="Szuroczki S."/>
            <person name="Khayer B."/>
            <person name="Sproer C."/>
            <person name="Toumi M."/>
            <person name="Szabo A."/>
            <person name="Felfoldi T."/>
            <person name="Schumann P."/>
            <person name="Toth E."/>
        </authorList>
    </citation>
    <scope>NUCLEOTIDE SEQUENCE [LARGE SCALE GENOMIC DNA]</scope>
    <source>
        <strain evidence="2 3">DMA-k-7a</strain>
    </source>
</reference>
<name>A0A4R4KQ91_9BACT</name>
<dbReference type="Pfam" id="PF12650">
    <property type="entry name" value="DUF3784"/>
    <property type="match status" value="1"/>
</dbReference>
<dbReference type="EMBL" id="SMJU01000001">
    <property type="protein sequence ID" value="TDB69126.1"/>
    <property type="molecule type" value="Genomic_DNA"/>
</dbReference>
<evidence type="ECO:0000256" key="1">
    <source>
        <dbReference type="SAM" id="Phobius"/>
    </source>
</evidence>
<organism evidence="2 3">
    <name type="scientific">Arundinibacter roseus</name>
    <dbReference type="NCBI Taxonomy" id="2070510"/>
    <lineage>
        <taxon>Bacteria</taxon>
        <taxon>Pseudomonadati</taxon>
        <taxon>Bacteroidota</taxon>
        <taxon>Cytophagia</taxon>
        <taxon>Cytophagales</taxon>
        <taxon>Spirosomataceae</taxon>
        <taxon>Arundinibacter</taxon>
    </lineage>
</organism>
<keyword evidence="1" id="KW-0472">Membrane</keyword>
<dbReference type="OrthoDB" id="964571at2"/>
<proteinExistence type="predicted"/>
<dbReference type="RefSeq" id="WP_132113912.1">
    <property type="nucleotide sequence ID" value="NZ_SMJU01000001.1"/>
</dbReference>
<evidence type="ECO:0000313" key="2">
    <source>
        <dbReference type="EMBL" id="TDB69126.1"/>
    </source>
</evidence>